<organism evidence="2 3">
    <name type="scientific">Cucumis sativus</name>
    <name type="common">Cucumber</name>
    <dbReference type="NCBI Taxonomy" id="3659"/>
    <lineage>
        <taxon>Eukaryota</taxon>
        <taxon>Viridiplantae</taxon>
        <taxon>Streptophyta</taxon>
        <taxon>Embryophyta</taxon>
        <taxon>Tracheophyta</taxon>
        <taxon>Spermatophyta</taxon>
        <taxon>Magnoliopsida</taxon>
        <taxon>eudicotyledons</taxon>
        <taxon>Gunneridae</taxon>
        <taxon>Pentapetalae</taxon>
        <taxon>rosids</taxon>
        <taxon>fabids</taxon>
        <taxon>Cucurbitales</taxon>
        <taxon>Cucurbitaceae</taxon>
        <taxon>Benincaseae</taxon>
        <taxon>Cucumis</taxon>
    </lineage>
</organism>
<evidence type="ECO:0000313" key="3">
    <source>
        <dbReference type="Proteomes" id="UP000029981"/>
    </source>
</evidence>
<reference evidence="2 3" key="1">
    <citation type="journal article" date="2009" name="Nat. Genet.">
        <title>The genome of the cucumber, Cucumis sativus L.</title>
        <authorList>
            <person name="Huang S."/>
            <person name="Li R."/>
            <person name="Zhang Z."/>
            <person name="Li L."/>
            <person name="Gu X."/>
            <person name="Fan W."/>
            <person name="Lucas W.J."/>
            <person name="Wang X."/>
            <person name="Xie B."/>
            <person name="Ni P."/>
            <person name="Ren Y."/>
            <person name="Zhu H."/>
            <person name="Li J."/>
            <person name="Lin K."/>
            <person name="Jin W."/>
            <person name="Fei Z."/>
            <person name="Li G."/>
            <person name="Staub J."/>
            <person name="Kilian A."/>
            <person name="van der Vossen E.A."/>
            <person name="Wu Y."/>
            <person name="Guo J."/>
            <person name="He J."/>
            <person name="Jia Z."/>
            <person name="Ren Y."/>
            <person name="Tian G."/>
            <person name="Lu Y."/>
            <person name="Ruan J."/>
            <person name="Qian W."/>
            <person name="Wang M."/>
            <person name="Huang Q."/>
            <person name="Li B."/>
            <person name="Xuan Z."/>
            <person name="Cao J."/>
            <person name="Asan"/>
            <person name="Wu Z."/>
            <person name="Zhang J."/>
            <person name="Cai Q."/>
            <person name="Bai Y."/>
            <person name="Zhao B."/>
            <person name="Han Y."/>
            <person name="Li Y."/>
            <person name="Li X."/>
            <person name="Wang S."/>
            <person name="Shi Q."/>
            <person name="Liu S."/>
            <person name="Cho W.K."/>
            <person name="Kim J.Y."/>
            <person name="Xu Y."/>
            <person name="Heller-Uszynska K."/>
            <person name="Miao H."/>
            <person name="Cheng Z."/>
            <person name="Zhang S."/>
            <person name="Wu J."/>
            <person name="Yang Y."/>
            <person name="Kang H."/>
            <person name="Li M."/>
            <person name="Liang H."/>
            <person name="Ren X."/>
            <person name="Shi Z."/>
            <person name="Wen M."/>
            <person name="Jian M."/>
            <person name="Yang H."/>
            <person name="Zhang G."/>
            <person name="Yang Z."/>
            <person name="Chen R."/>
            <person name="Liu S."/>
            <person name="Li J."/>
            <person name="Ma L."/>
            <person name="Liu H."/>
            <person name="Zhou Y."/>
            <person name="Zhao J."/>
            <person name="Fang X."/>
            <person name="Li G."/>
            <person name="Fang L."/>
            <person name="Li Y."/>
            <person name="Liu D."/>
            <person name="Zheng H."/>
            <person name="Zhang Y."/>
            <person name="Qin N."/>
            <person name="Li Z."/>
            <person name="Yang G."/>
            <person name="Yang S."/>
            <person name="Bolund L."/>
            <person name="Kristiansen K."/>
            <person name="Zheng H."/>
            <person name="Li S."/>
            <person name="Zhang X."/>
            <person name="Yang H."/>
            <person name="Wang J."/>
            <person name="Sun R."/>
            <person name="Zhang B."/>
            <person name="Jiang S."/>
            <person name="Wang J."/>
            <person name="Du Y."/>
            <person name="Li S."/>
        </authorList>
    </citation>
    <scope>NUCLEOTIDE SEQUENCE [LARGE SCALE GENOMIC DNA]</scope>
    <source>
        <strain evidence="3">cv. 9930</strain>
    </source>
</reference>
<evidence type="ECO:0000256" key="1">
    <source>
        <dbReference type="SAM" id="MobiDB-lite"/>
    </source>
</evidence>
<gene>
    <name evidence="2" type="ORF">Csa_5G065150</name>
</gene>
<keyword evidence="3" id="KW-1185">Reference proteome</keyword>
<sequence length="104" mass="11198">MIGLTFSPNFGINTFIPTSNMNDSNCDSSSIDLSDSNYPTIRYEVSKYTHSNATVSIPINNKSNGETKSDLNRAGEAGQPTENLQVLQSHGLKLLSPFNASALS</sequence>
<dbReference type="AlphaFoldDB" id="A0A0A0KPM5"/>
<dbReference type="Proteomes" id="UP000029981">
    <property type="component" value="Chromosome 5"/>
</dbReference>
<name>A0A0A0KPM5_CUCSA</name>
<proteinExistence type="predicted"/>
<reference evidence="2 3" key="2">
    <citation type="journal article" date="2009" name="PLoS ONE">
        <title>An integrated genetic and cytogenetic map of the cucumber genome.</title>
        <authorList>
            <person name="Ren Y."/>
            <person name="Zhang Z."/>
            <person name="Liu J."/>
            <person name="Staub J.E."/>
            <person name="Han Y."/>
            <person name="Cheng Z."/>
            <person name="Li X."/>
            <person name="Lu J."/>
            <person name="Miao H."/>
            <person name="Kang H."/>
            <person name="Xie B."/>
            <person name="Gu X."/>
            <person name="Wang X."/>
            <person name="Du Y."/>
            <person name="Jin W."/>
            <person name="Huang S."/>
        </authorList>
    </citation>
    <scope>NUCLEOTIDE SEQUENCE [LARGE SCALE GENOMIC DNA]</scope>
    <source>
        <strain evidence="3">cv. 9930</strain>
    </source>
</reference>
<feature type="region of interest" description="Disordered" evidence="1">
    <location>
        <begin position="56"/>
        <end position="80"/>
    </location>
</feature>
<evidence type="ECO:0000313" key="2">
    <source>
        <dbReference type="EMBL" id="KGN49681.1"/>
    </source>
</evidence>
<accession>A0A0A0KPM5</accession>
<protein>
    <submittedName>
        <fullName evidence="2">Uncharacterized protein</fullName>
    </submittedName>
</protein>
<reference evidence="2 3" key="4">
    <citation type="journal article" date="2011" name="BMC Genomics">
        <title>RNA-Seq improves annotation of protein-coding genes in the cucumber genome.</title>
        <authorList>
            <person name="Li Z."/>
            <person name="Zhang Z."/>
            <person name="Yan P."/>
            <person name="Huang S."/>
            <person name="Fei Z."/>
            <person name="Lin K."/>
        </authorList>
    </citation>
    <scope>NUCLEOTIDE SEQUENCE [LARGE SCALE GENOMIC DNA]</scope>
    <source>
        <strain evidence="3">cv. 9930</strain>
    </source>
</reference>
<reference evidence="2 3" key="3">
    <citation type="journal article" date="2010" name="BMC Genomics">
        <title>Transcriptome sequencing and comparative analysis of cucumber flowers with different sex types.</title>
        <authorList>
            <person name="Guo S."/>
            <person name="Zheng Y."/>
            <person name="Joung J.G."/>
            <person name="Liu S."/>
            <person name="Zhang Z."/>
            <person name="Crasta O.R."/>
            <person name="Sobral B.W."/>
            <person name="Xu Y."/>
            <person name="Huang S."/>
            <person name="Fei Z."/>
        </authorList>
    </citation>
    <scope>NUCLEOTIDE SEQUENCE [LARGE SCALE GENOMIC DNA]</scope>
    <source>
        <strain evidence="3">cv. 9930</strain>
    </source>
</reference>
<dbReference type="Gramene" id="KGN49681">
    <property type="protein sequence ID" value="KGN49681"/>
    <property type="gene ID" value="Csa_5G065150"/>
</dbReference>
<dbReference type="EMBL" id="CM002926">
    <property type="protein sequence ID" value="KGN49681.1"/>
    <property type="molecule type" value="Genomic_DNA"/>
</dbReference>